<dbReference type="OrthoDB" id="1147023at2"/>
<dbReference type="InterPro" id="IPR033985">
    <property type="entry name" value="SusD-like_N"/>
</dbReference>
<reference evidence="3" key="1">
    <citation type="submission" date="2017-01" db="EMBL/GenBank/DDBJ databases">
        <authorList>
            <person name="Varghese N."/>
            <person name="Submissions S."/>
        </authorList>
    </citation>
    <scope>NUCLEOTIDE SEQUENCE [LARGE SCALE GENOMIC DNA]</scope>
    <source>
        <strain evidence="3">DSM 21054</strain>
    </source>
</reference>
<organism evidence="2 3">
    <name type="scientific">Filimonas lacunae</name>
    <dbReference type="NCBI Taxonomy" id="477680"/>
    <lineage>
        <taxon>Bacteria</taxon>
        <taxon>Pseudomonadati</taxon>
        <taxon>Bacteroidota</taxon>
        <taxon>Chitinophagia</taxon>
        <taxon>Chitinophagales</taxon>
        <taxon>Chitinophagaceae</taxon>
        <taxon>Filimonas</taxon>
    </lineage>
</organism>
<dbReference type="RefSeq" id="WP_076378965.1">
    <property type="nucleotide sequence ID" value="NZ_AP017422.1"/>
</dbReference>
<evidence type="ECO:0000313" key="2">
    <source>
        <dbReference type="EMBL" id="SIT05894.1"/>
    </source>
</evidence>
<dbReference type="KEGG" id="fln:FLA_3906"/>
<dbReference type="STRING" id="477680.SAMN05421788_103220"/>
<protein>
    <submittedName>
        <fullName evidence="2">SusD family protein</fullName>
    </submittedName>
</protein>
<dbReference type="Proteomes" id="UP000186917">
    <property type="component" value="Unassembled WGS sequence"/>
</dbReference>
<dbReference type="SUPFAM" id="SSF48452">
    <property type="entry name" value="TPR-like"/>
    <property type="match status" value="1"/>
</dbReference>
<dbReference type="AlphaFoldDB" id="A0A173MJR7"/>
<proteinExistence type="predicted"/>
<feature type="domain" description="SusD-like N-terminal" evidence="1">
    <location>
        <begin position="23"/>
        <end position="223"/>
    </location>
</feature>
<dbReference type="PROSITE" id="PS51257">
    <property type="entry name" value="PROKAR_LIPOPROTEIN"/>
    <property type="match status" value="1"/>
</dbReference>
<keyword evidence="3" id="KW-1185">Reference proteome</keyword>
<dbReference type="Pfam" id="PF14322">
    <property type="entry name" value="SusD-like_3"/>
    <property type="match status" value="1"/>
</dbReference>
<name>A0A173MJR7_9BACT</name>
<dbReference type="InterPro" id="IPR011990">
    <property type="entry name" value="TPR-like_helical_dom_sf"/>
</dbReference>
<evidence type="ECO:0000313" key="3">
    <source>
        <dbReference type="Proteomes" id="UP000186917"/>
    </source>
</evidence>
<dbReference type="Gene3D" id="1.25.40.390">
    <property type="match status" value="1"/>
</dbReference>
<gene>
    <name evidence="2" type="ORF">SAMN05421788_103220</name>
</gene>
<accession>A0A173MJR7</accession>
<evidence type="ECO:0000259" key="1">
    <source>
        <dbReference type="Pfam" id="PF14322"/>
    </source>
</evidence>
<dbReference type="EMBL" id="FTOR01000003">
    <property type="protein sequence ID" value="SIT05894.1"/>
    <property type="molecule type" value="Genomic_DNA"/>
</dbReference>
<sequence>MKKISFYITMGLLVAATTGCNRYLDKLPDNRTVIATPEQVTQLLTTAYPRANYITFCEAMTDNAEDKKSPTSDLQNMQPYKYQDVQSTFTDSPEFYFHACYTAIAAANQALEYCNGPDSLSYRAQKGEALVCRAYAHFMLTLLFAKNYDPSTASGDPGVPYVTTVEKNVWVNYSRGTVQKDYDMIERDLVAGIPLLQDKIYGDAPKFHFTQVAANAFAARFYLFKRDYAKVVDYTTAILGPVTITANTVNTTVANMLRNWNGTSTTTIPPGYSASTLGYYGLQALYTQASEPSNLLLQETESNWGTKFPAYRFGLGITVYALFSGTLPTPANTSTSSPLSVGYWMYGSDPQVYNQPKFWDNFIPNGLNSSVGTYYNVIPLLSMEEVLLNRAEALTRLGQLVPALNDLQTWTSKNVISYSATTNRLTAANMANAQCNLVPADGSAAVPVTDSLNLMLNTCLYFKRASYLFEGLRWFDIKRLNIPVTHKTNDGFTTVLVPDDKRRLLQLPQEVQQAGLALNPR</sequence>